<dbReference type="Pfam" id="PF13717">
    <property type="entry name" value="Zn_ribbon_4"/>
    <property type="match status" value="1"/>
</dbReference>
<dbReference type="AlphaFoldDB" id="A0A1F5YER9"/>
<evidence type="ECO:0000256" key="1">
    <source>
        <dbReference type="SAM" id="MobiDB-lite"/>
    </source>
</evidence>
<evidence type="ECO:0000313" key="4">
    <source>
        <dbReference type="Proteomes" id="UP000176992"/>
    </source>
</evidence>
<organism evidence="3 4">
    <name type="scientific">Candidatus Glassbacteria bacterium GWA2_58_10</name>
    <dbReference type="NCBI Taxonomy" id="1817865"/>
    <lineage>
        <taxon>Bacteria</taxon>
        <taxon>Candidatus Glassiibacteriota</taxon>
    </lineage>
</organism>
<reference evidence="3 4" key="1">
    <citation type="journal article" date="2016" name="Nat. Commun.">
        <title>Thousands of microbial genomes shed light on interconnected biogeochemical processes in an aquifer system.</title>
        <authorList>
            <person name="Anantharaman K."/>
            <person name="Brown C.T."/>
            <person name="Hug L.A."/>
            <person name="Sharon I."/>
            <person name="Castelle C.J."/>
            <person name="Probst A.J."/>
            <person name="Thomas B.C."/>
            <person name="Singh A."/>
            <person name="Wilkins M.J."/>
            <person name="Karaoz U."/>
            <person name="Brodie E.L."/>
            <person name="Williams K.H."/>
            <person name="Hubbard S.S."/>
            <person name="Banfield J.F."/>
        </authorList>
    </citation>
    <scope>NUCLEOTIDE SEQUENCE [LARGE SCALE GENOMIC DNA]</scope>
</reference>
<proteinExistence type="predicted"/>
<dbReference type="InterPro" id="IPR011723">
    <property type="entry name" value="Znf/thioredoxin_put"/>
</dbReference>
<dbReference type="Proteomes" id="UP000176992">
    <property type="component" value="Unassembled WGS sequence"/>
</dbReference>
<evidence type="ECO:0000259" key="2">
    <source>
        <dbReference type="Pfam" id="PF13717"/>
    </source>
</evidence>
<dbReference type="NCBIfam" id="TIGR02098">
    <property type="entry name" value="MJ0042_CXXC"/>
    <property type="match status" value="1"/>
</dbReference>
<feature type="compositionally biased region" description="Low complexity" evidence="1">
    <location>
        <begin position="47"/>
        <end position="67"/>
    </location>
</feature>
<evidence type="ECO:0000313" key="3">
    <source>
        <dbReference type="EMBL" id="OGF98351.1"/>
    </source>
</evidence>
<sequence>MVITCQSCGTRFQIRDELLAGGPKRTKCKKCGEILVIKPPESNDTPGGAAKATSGAAAKETVKAAAESTDVKSRKTAPTAPAAAEKPAESAGKPAPAEQPAAAADTAATEEDAEDIQAKLEKRRLQMEDEISGRLNKAALETLDFEVLGELAQKIKSIEDNPEFQPEPSTQLFACIKCLAIYSLFTEDPRQCANCPGDVALVKGDDILKQFGMFNR</sequence>
<name>A0A1F5YER9_9BACT</name>
<feature type="compositionally biased region" description="Low complexity" evidence="1">
    <location>
        <begin position="76"/>
        <end position="107"/>
    </location>
</feature>
<feature type="domain" description="Zinc finger/thioredoxin putative" evidence="2">
    <location>
        <begin position="1"/>
        <end position="34"/>
    </location>
</feature>
<comment type="caution">
    <text evidence="3">The sequence shown here is derived from an EMBL/GenBank/DDBJ whole genome shotgun (WGS) entry which is preliminary data.</text>
</comment>
<accession>A0A1F5YER9</accession>
<feature type="region of interest" description="Disordered" evidence="1">
    <location>
        <begin position="37"/>
        <end position="114"/>
    </location>
</feature>
<dbReference type="EMBL" id="MFIV01000121">
    <property type="protein sequence ID" value="OGF98351.1"/>
    <property type="molecule type" value="Genomic_DNA"/>
</dbReference>
<protein>
    <recommendedName>
        <fullName evidence="2">Zinc finger/thioredoxin putative domain-containing protein</fullName>
    </recommendedName>
</protein>
<gene>
    <name evidence="3" type="ORF">A2Z86_00200</name>
</gene>